<comment type="caution">
    <text evidence="1">The sequence shown here is derived from an EMBL/GenBank/DDBJ whole genome shotgun (WGS) entry which is preliminary data.</text>
</comment>
<sequence length="82" mass="9831">MFKRRKKIFDIRYNVATKYEYLRFIQSKSKSLTDIDEYIHALCQGSVSGNDVHLLWMDKSQHFPIVKHKMTRQQILVSSRIL</sequence>
<reference evidence="1 2" key="1">
    <citation type="journal article" date="2021" name="J. Hered.">
        <title>A chromosome-level genome assembly of the parasitoid wasp, Cotesia glomerata (Hymenoptera: Braconidae).</title>
        <authorList>
            <person name="Pinto B.J."/>
            <person name="Weis J.J."/>
            <person name="Gamble T."/>
            <person name="Ode P.J."/>
            <person name="Paul R."/>
            <person name="Zaspel J.M."/>
        </authorList>
    </citation>
    <scope>NUCLEOTIDE SEQUENCE [LARGE SCALE GENOMIC DNA]</scope>
    <source>
        <strain evidence="1">CgM1</strain>
    </source>
</reference>
<dbReference type="AlphaFoldDB" id="A0AAV7J6C5"/>
<evidence type="ECO:0000313" key="2">
    <source>
        <dbReference type="Proteomes" id="UP000826195"/>
    </source>
</evidence>
<protein>
    <submittedName>
        <fullName evidence="1">Uncharacterized protein</fullName>
    </submittedName>
</protein>
<gene>
    <name evidence="1" type="ORF">KQX54_007329</name>
</gene>
<accession>A0AAV7J6C5</accession>
<dbReference type="Proteomes" id="UP000826195">
    <property type="component" value="Unassembled WGS sequence"/>
</dbReference>
<dbReference type="EMBL" id="JAHXZJ010000001">
    <property type="protein sequence ID" value="KAH0567178.1"/>
    <property type="molecule type" value="Genomic_DNA"/>
</dbReference>
<name>A0AAV7J6C5_COTGL</name>
<keyword evidence="2" id="KW-1185">Reference proteome</keyword>
<proteinExistence type="predicted"/>
<organism evidence="1 2">
    <name type="scientific">Cotesia glomerata</name>
    <name type="common">Lepidopteran parasitic wasp</name>
    <name type="synonym">Apanteles glomeratus</name>
    <dbReference type="NCBI Taxonomy" id="32391"/>
    <lineage>
        <taxon>Eukaryota</taxon>
        <taxon>Metazoa</taxon>
        <taxon>Ecdysozoa</taxon>
        <taxon>Arthropoda</taxon>
        <taxon>Hexapoda</taxon>
        <taxon>Insecta</taxon>
        <taxon>Pterygota</taxon>
        <taxon>Neoptera</taxon>
        <taxon>Endopterygota</taxon>
        <taxon>Hymenoptera</taxon>
        <taxon>Apocrita</taxon>
        <taxon>Ichneumonoidea</taxon>
        <taxon>Braconidae</taxon>
        <taxon>Microgastrinae</taxon>
        <taxon>Cotesia</taxon>
    </lineage>
</organism>
<evidence type="ECO:0000313" key="1">
    <source>
        <dbReference type="EMBL" id="KAH0567178.1"/>
    </source>
</evidence>